<accession>A0A8B9NS96</accession>
<evidence type="ECO:0000256" key="1">
    <source>
        <dbReference type="SAM" id="SignalP"/>
    </source>
</evidence>
<dbReference type="Proteomes" id="UP000694424">
    <property type="component" value="Unplaced"/>
</dbReference>
<proteinExistence type="predicted"/>
<evidence type="ECO:0000313" key="2">
    <source>
        <dbReference type="Ensembl" id="ENSAOWP00000001282.1"/>
    </source>
</evidence>
<organism evidence="2 3">
    <name type="scientific">Apteryx owenii</name>
    <name type="common">Little spotted kiwi</name>
    <dbReference type="NCBI Taxonomy" id="8824"/>
    <lineage>
        <taxon>Eukaryota</taxon>
        <taxon>Metazoa</taxon>
        <taxon>Chordata</taxon>
        <taxon>Craniata</taxon>
        <taxon>Vertebrata</taxon>
        <taxon>Euteleostomi</taxon>
        <taxon>Archelosauria</taxon>
        <taxon>Archosauria</taxon>
        <taxon>Dinosauria</taxon>
        <taxon>Saurischia</taxon>
        <taxon>Theropoda</taxon>
        <taxon>Coelurosauria</taxon>
        <taxon>Aves</taxon>
        <taxon>Palaeognathae</taxon>
        <taxon>Apterygiformes</taxon>
        <taxon>Apterygidae</taxon>
        <taxon>Apteryx</taxon>
    </lineage>
</organism>
<name>A0A8B9NS96_APTOW</name>
<keyword evidence="3" id="KW-1185">Reference proteome</keyword>
<sequence>MLFSPFRCPFPTPALVTFLGWVVGSPSCLTEMLCSDSSSHGPCGGRDCSAGCKCFPEKGAQSEHNLCVEKAAILNYNEREGRWKKQLF</sequence>
<keyword evidence="1" id="KW-0732">Signal</keyword>
<dbReference type="Ensembl" id="ENSAOWT00000001458.1">
    <property type="protein sequence ID" value="ENSAOWP00000001282.1"/>
    <property type="gene ID" value="ENSAOWG00000000929.1"/>
</dbReference>
<reference evidence="2" key="1">
    <citation type="submission" date="2025-08" db="UniProtKB">
        <authorList>
            <consortium name="Ensembl"/>
        </authorList>
    </citation>
    <scope>IDENTIFICATION</scope>
</reference>
<dbReference type="AlphaFoldDB" id="A0A8B9NS96"/>
<protein>
    <submittedName>
        <fullName evidence="2">Uncharacterized protein</fullName>
    </submittedName>
</protein>
<reference evidence="2" key="2">
    <citation type="submission" date="2025-09" db="UniProtKB">
        <authorList>
            <consortium name="Ensembl"/>
        </authorList>
    </citation>
    <scope>IDENTIFICATION</scope>
</reference>
<feature type="chain" id="PRO_5034359121" evidence="1">
    <location>
        <begin position="25"/>
        <end position="88"/>
    </location>
</feature>
<evidence type="ECO:0000313" key="3">
    <source>
        <dbReference type="Proteomes" id="UP000694424"/>
    </source>
</evidence>
<feature type="signal peptide" evidence="1">
    <location>
        <begin position="1"/>
        <end position="24"/>
    </location>
</feature>